<dbReference type="EMBL" id="CP021416">
    <property type="protein sequence ID" value="ARU48292.1"/>
    <property type="molecule type" value="Genomic_DNA"/>
</dbReference>
<keyword evidence="3" id="KW-1185">Reference proteome</keyword>
<accession>A0A1Y0HJR1</accession>
<dbReference type="AlphaFoldDB" id="A0A1Y0HJR1"/>
<gene>
    <name evidence="2" type="ORF">Sdiek1_1126</name>
</gene>
<name>A0A1Y0HJR1_9BACT</name>
<keyword evidence="1" id="KW-0812">Transmembrane</keyword>
<proteinExistence type="predicted"/>
<feature type="transmembrane region" description="Helical" evidence="1">
    <location>
        <begin position="6"/>
        <end position="28"/>
    </location>
</feature>
<keyword evidence="1" id="KW-1133">Transmembrane helix</keyword>
<evidence type="ECO:0000256" key="1">
    <source>
        <dbReference type="SAM" id="Phobius"/>
    </source>
</evidence>
<dbReference type="Proteomes" id="UP000196005">
    <property type="component" value="Chromosome"/>
</dbReference>
<sequence>MIKSNIFLFTIMFIVSGCYMGPSTYEIFKKNMDLQIGRGLYPGMSDRKKVYDEEYDIYPAEYPKGCSWGYLVKKNDEKKTIVGWKIISGEDYCKEQQAYALIQ</sequence>
<evidence type="ECO:0000313" key="3">
    <source>
        <dbReference type="Proteomes" id="UP000196005"/>
    </source>
</evidence>
<dbReference type="PROSITE" id="PS51257">
    <property type="entry name" value="PROKAR_LIPOPROTEIN"/>
    <property type="match status" value="1"/>
</dbReference>
<dbReference type="RefSeq" id="WP_161492144.1">
    <property type="nucleotide sequence ID" value="NZ_CP021979.1"/>
</dbReference>
<organism evidence="2 3">
    <name type="scientific">Sulfurospirillum diekertiae</name>
    <dbReference type="NCBI Taxonomy" id="1854492"/>
    <lineage>
        <taxon>Bacteria</taxon>
        <taxon>Pseudomonadati</taxon>
        <taxon>Campylobacterota</taxon>
        <taxon>Epsilonproteobacteria</taxon>
        <taxon>Campylobacterales</taxon>
        <taxon>Sulfurospirillaceae</taxon>
        <taxon>Sulfurospirillum</taxon>
    </lineage>
</organism>
<reference evidence="3" key="1">
    <citation type="submission" date="2017-05" db="EMBL/GenBank/DDBJ databases">
        <title>Dechlorination kinetics govern the competition between two new strains of the genus Sulfurospirillum.</title>
        <authorList>
            <person name="Buttet G.F."/>
            <person name="Murray A.M."/>
            <person name="Goris T."/>
            <person name="Burion M."/>
            <person name="Lin B."/>
            <person name="Rolle M."/>
            <person name="Maillard J."/>
        </authorList>
    </citation>
    <scope>NUCLEOTIDE SEQUENCE [LARGE SCALE GENOMIC DNA]</scope>
    <source>
        <strain evidence="3">SL2-1</strain>
    </source>
</reference>
<evidence type="ECO:0000313" key="2">
    <source>
        <dbReference type="EMBL" id="ARU48292.1"/>
    </source>
</evidence>
<dbReference type="KEGG" id="suls:Sdiek1_1126"/>
<evidence type="ECO:0008006" key="4">
    <source>
        <dbReference type="Google" id="ProtNLM"/>
    </source>
</evidence>
<protein>
    <recommendedName>
        <fullName evidence="4">Lipoprotein</fullName>
    </recommendedName>
</protein>
<keyword evidence="1" id="KW-0472">Membrane</keyword>